<gene>
    <name evidence="1" type="ORF">GEMMAAP_05225</name>
</gene>
<organism evidence="1 2">
    <name type="scientific">Gemmatimonas phototrophica</name>
    <dbReference type="NCBI Taxonomy" id="1379270"/>
    <lineage>
        <taxon>Bacteria</taxon>
        <taxon>Pseudomonadati</taxon>
        <taxon>Gemmatimonadota</taxon>
        <taxon>Gemmatimonadia</taxon>
        <taxon>Gemmatimonadales</taxon>
        <taxon>Gemmatimonadaceae</taxon>
        <taxon>Gemmatimonas</taxon>
    </lineage>
</organism>
<dbReference type="Proteomes" id="UP000076404">
    <property type="component" value="Chromosome"/>
</dbReference>
<accession>A0A143BIG2</accession>
<dbReference type="STRING" id="1379270.GEMMAAP_05225"/>
<dbReference type="SUPFAM" id="SSF56801">
    <property type="entry name" value="Acetyl-CoA synthetase-like"/>
    <property type="match status" value="1"/>
</dbReference>
<evidence type="ECO:0000313" key="1">
    <source>
        <dbReference type="EMBL" id="AMW04403.1"/>
    </source>
</evidence>
<reference evidence="1 2" key="1">
    <citation type="journal article" date="2014" name="Proc. Natl. Acad. Sci. U.S.A.">
        <title>Functional type 2 photosynthetic reaction centers found in the rare bacterial phylum Gemmatimonadetes.</title>
        <authorList>
            <person name="Zeng Y."/>
            <person name="Feng F."/>
            <person name="Medova H."/>
            <person name="Dean J."/>
            <person name="Koblizek M."/>
        </authorList>
    </citation>
    <scope>NUCLEOTIDE SEQUENCE [LARGE SCALE GENOMIC DNA]</scope>
    <source>
        <strain evidence="1 2">AP64</strain>
    </source>
</reference>
<dbReference type="eggNOG" id="COG0318">
    <property type="taxonomic scope" value="Bacteria"/>
</dbReference>
<dbReference type="EMBL" id="CP011454">
    <property type="protein sequence ID" value="AMW04403.1"/>
    <property type="molecule type" value="Genomic_DNA"/>
</dbReference>
<proteinExistence type="predicted"/>
<protein>
    <recommendedName>
        <fullName evidence="3">AMP-dependent synthetase/ligase domain-containing protein</fullName>
    </recommendedName>
</protein>
<name>A0A143BIG2_9BACT</name>
<keyword evidence="2" id="KW-1185">Reference proteome</keyword>
<sequence length="257" mass="28096">MGPATALWRDRLHRCLASNATPVVLFPDAVRSAASLWAGMRTWTHHLRNAGILAGDVVVCALPSGDGLLQLLLACLWDGISVEIHSPDCELSALLGRVERVDGTVLVVSLLPEMAPPWMHAPANGGWPNESRSLTSRCSHPRQPDRLEEPVVRLRDKRGLTHAELLHAVMEQCRDASLQGRCVLSLVDWHHESGLVGGVLAPLLCAEELFVLSAHDITAIERVLGHEPVSHVLVGSVDEQRFRQVLTLPSHVTLRLC</sequence>
<evidence type="ECO:0008006" key="3">
    <source>
        <dbReference type="Google" id="ProtNLM"/>
    </source>
</evidence>
<dbReference type="KEGG" id="gph:GEMMAAP_05225"/>
<dbReference type="AlphaFoldDB" id="A0A143BIG2"/>
<reference evidence="1 2" key="2">
    <citation type="journal article" date="2016" name="Environ. Microbiol. Rep.">
        <title>Metagenomic evidence for the presence of phototrophic Gemmatimonadetes bacteria in diverse environments.</title>
        <authorList>
            <person name="Zeng Y."/>
            <person name="Baumbach J."/>
            <person name="Barbosa E.G."/>
            <person name="Azevedo V."/>
            <person name="Zhang C."/>
            <person name="Koblizek M."/>
        </authorList>
    </citation>
    <scope>NUCLEOTIDE SEQUENCE [LARGE SCALE GENOMIC DNA]</scope>
    <source>
        <strain evidence="1 2">AP64</strain>
    </source>
</reference>
<evidence type="ECO:0000313" key="2">
    <source>
        <dbReference type="Proteomes" id="UP000076404"/>
    </source>
</evidence>